<keyword evidence="7 9" id="KW-0535">Nitrogen fixation</keyword>
<keyword evidence="4 10" id="KW-0479">Metal-binding</keyword>
<feature type="binding site" evidence="10">
    <location>
        <position position="193"/>
    </location>
    <ligand>
        <name>[2Fe-2S] cluster</name>
        <dbReference type="ChEBI" id="CHEBI:190135"/>
    </ligand>
</feature>
<dbReference type="GO" id="GO:0051537">
    <property type="term" value="F:2 iron, 2 sulfur cluster binding"/>
    <property type="evidence" value="ECO:0007669"/>
    <property type="project" value="UniProtKB-KW"/>
</dbReference>
<dbReference type="Proteomes" id="UP000018458">
    <property type="component" value="Unassembled WGS sequence"/>
</dbReference>
<dbReference type="NCBIfam" id="TIGR02000">
    <property type="entry name" value="NifU_proper"/>
    <property type="match status" value="1"/>
</dbReference>
<dbReference type="InterPro" id="IPR041854">
    <property type="entry name" value="BFD-like_2Fe2S-bd_dom_sf"/>
</dbReference>
<dbReference type="Gene3D" id="1.10.10.1100">
    <property type="entry name" value="BFD-like [2Fe-2S]-binding domain"/>
    <property type="match status" value="1"/>
</dbReference>
<proteinExistence type="inferred from homology"/>
<dbReference type="EMBL" id="AEVO01000035">
    <property type="protein sequence ID" value="EFY07437.1"/>
    <property type="molecule type" value="Genomic_DNA"/>
</dbReference>
<comment type="function">
    <text evidence="9">May be involved in the formation or repair of [Fe-S] clusters present in iron-sulfur proteins.</text>
</comment>
<evidence type="ECO:0000256" key="2">
    <source>
        <dbReference type="ARBA" id="ARBA00015278"/>
    </source>
</evidence>
<name>E8LJ60_SUCHY</name>
<dbReference type="CDD" id="cd19947">
    <property type="entry name" value="NifU_Fer2_BFD-like"/>
    <property type="match status" value="1"/>
</dbReference>
<dbReference type="InterPro" id="IPR001075">
    <property type="entry name" value="NIF_FeS_clus_asmbl_NifU_C"/>
</dbReference>
<feature type="binding site" evidence="10">
    <location>
        <position position="196"/>
    </location>
    <ligand>
        <name>[2Fe-2S] cluster</name>
        <dbReference type="ChEBI" id="CHEBI:190135"/>
    </ligand>
</feature>
<dbReference type="PANTHER" id="PTHR10093">
    <property type="entry name" value="IRON-SULFUR CLUSTER ASSEMBLY ENZYME NIFU HOMOLOG"/>
    <property type="match status" value="1"/>
</dbReference>
<dbReference type="Pfam" id="PF01592">
    <property type="entry name" value="NifU_N"/>
    <property type="match status" value="1"/>
</dbReference>
<evidence type="ECO:0000259" key="11">
    <source>
        <dbReference type="Pfam" id="PF01106"/>
    </source>
</evidence>
<evidence type="ECO:0000256" key="8">
    <source>
        <dbReference type="ARBA" id="ARBA00034078"/>
    </source>
</evidence>
<dbReference type="Pfam" id="PF01106">
    <property type="entry name" value="NifU"/>
    <property type="match status" value="1"/>
</dbReference>
<dbReference type="SUPFAM" id="SSF82649">
    <property type="entry name" value="SufE/NifU"/>
    <property type="match status" value="1"/>
</dbReference>
<keyword evidence="15" id="KW-1185">Reference proteome</keyword>
<sequence>MQLKGTDKKLENPLRTKRIFKMWDYSDKVKDHFLHPRNARVIEDANAIGDVGSIICGDALRLMLKINPTTNVIEDAAFQTYGCGSAIASSSALTEMLIGKTLEEAEKITNQTIVDYLGGLPPEKMHCSVMGREALDAAIANYHGKSYEQAHDDGEIVCHCFGVGINKIKKAVWENHLTTVEEVTNYTKAGGGCQSCHMRIEEIIDEVWVDLEKCGVPRPGFTPTPIQGIKINVSTEPAVSASGAALDETTLKSPIYDKAVSVINEVAAGLKKDGSDAELVAIAGDTVTVKLSGAVAVGLMQDMTLSFIAKKLTEAVGHDVKVVVR</sequence>
<evidence type="ECO:0000256" key="5">
    <source>
        <dbReference type="ARBA" id="ARBA00023004"/>
    </source>
</evidence>
<feature type="binding site" evidence="10">
    <location>
        <position position="158"/>
    </location>
    <ligand>
        <name>[2Fe-2S] cluster</name>
        <dbReference type="ChEBI" id="CHEBI:190135"/>
    </ligand>
</feature>
<dbReference type="PIRSF" id="PIRSF000375">
    <property type="entry name" value="NifU"/>
    <property type="match status" value="1"/>
</dbReference>
<feature type="binding site" evidence="10">
    <location>
        <position position="127"/>
    </location>
    <ligand>
        <name>Fe cation</name>
        <dbReference type="ChEBI" id="CHEBI:24875"/>
    </ligand>
</feature>
<feature type="binding site" evidence="10">
    <location>
        <position position="160"/>
    </location>
    <ligand>
        <name>[2Fe-2S] cluster</name>
        <dbReference type="ChEBI" id="CHEBI:190135"/>
    </ligand>
</feature>
<dbReference type="SUPFAM" id="SSF117916">
    <property type="entry name" value="Fe-S cluster assembly (FSCA) domain-like"/>
    <property type="match status" value="1"/>
</dbReference>
<comment type="cofactor">
    <cofactor evidence="8">
        <name>[2Fe-2S] cluster</name>
        <dbReference type="ChEBI" id="CHEBI:190135"/>
    </cofactor>
</comment>
<dbReference type="Pfam" id="PF04324">
    <property type="entry name" value="Fer2_BFD"/>
    <property type="match status" value="1"/>
</dbReference>
<dbReference type="InterPro" id="IPR034904">
    <property type="entry name" value="FSCA_dom_sf"/>
</dbReference>
<evidence type="ECO:0000256" key="9">
    <source>
        <dbReference type="PIRNR" id="PIRNR000375"/>
    </source>
</evidence>
<evidence type="ECO:0000259" key="12">
    <source>
        <dbReference type="Pfam" id="PF01592"/>
    </source>
</evidence>
<evidence type="ECO:0000256" key="10">
    <source>
        <dbReference type="PIRSR" id="PIRSR000375-1"/>
    </source>
</evidence>
<evidence type="ECO:0000256" key="6">
    <source>
        <dbReference type="ARBA" id="ARBA00023014"/>
    </source>
</evidence>
<feature type="domain" description="BFD-like [2Fe-2S]-binding" evidence="13">
    <location>
        <begin position="156"/>
        <end position="206"/>
    </location>
</feature>
<feature type="domain" description="NIF system FeS cluster assembly NifU C-terminal" evidence="11">
    <location>
        <begin position="262"/>
        <end position="323"/>
    </location>
</feature>
<keyword evidence="6 10" id="KW-0411">Iron-sulfur</keyword>
<dbReference type="HOGENOM" id="CLU_079283_0_0_6"/>
<feature type="binding site" evidence="10">
    <location>
        <position position="56"/>
    </location>
    <ligand>
        <name>Fe cation</name>
        <dbReference type="ChEBI" id="CHEBI:24875"/>
    </ligand>
</feature>
<dbReference type="GO" id="GO:0005506">
    <property type="term" value="F:iron ion binding"/>
    <property type="evidence" value="ECO:0007669"/>
    <property type="project" value="InterPro"/>
</dbReference>
<dbReference type="eggNOG" id="COG0822">
    <property type="taxonomic scope" value="Bacteria"/>
</dbReference>
<dbReference type="GO" id="GO:0016226">
    <property type="term" value="P:iron-sulfur cluster assembly"/>
    <property type="evidence" value="ECO:0007669"/>
    <property type="project" value="InterPro"/>
</dbReference>
<feature type="binding site" evidence="10">
    <location>
        <position position="83"/>
    </location>
    <ligand>
        <name>Fe cation</name>
        <dbReference type="ChEBI" id="CHEBI:24875"/>
    </ligand>
</feature>
<dbReference type="InterPro" id="IPR002871">
    <property type="entry name" value="NIF_FeS_clus_asmbl_NifU_N"/>
</dbReference>
<comment type="cofactor">
    <cofactor evidence="10">
        <name>[2Fe-2S] cluster</name>
        <dbReference type="ChEBI" id="CHEBI:190135"/>
    </cofactor>
    <text evidence="10">Binds 1 [2Fe-2S] cluster per subunit.</text>
</comment>
<keyword evidence="3 10" id="KW-0001">2Fe-2S</keyword>
<evidence type="ECO:0000313" key="15">
    <source>
        <dbReference type="Proteomes" id="UP000018458"/>
    </source>
</evidence>
<comment type="cofactor">
    <cofactor evidence="10">
        <name>Fe cation</name>
        <dbReference type="ChEBI" id="CHEBI:24875"/>
    </cofactor>
    <text evidence="10">Binds 1 Fe cation per subunit.</text>
</comment>
<comment type="caution">
    <text evidence="14">The sequence shown here is derived from an EMBL/GenBank/DDBJ whole genome shotgun (WGS) entry which is preliminary data.</text>
</comment>
<protein>
    <recommendedName>
        <fullName evidence="2 9">Nitrogen fixation protein NifU</fullName>
    </recommendedName>
</protein>
<evidence type="ECO:0000256" key="1">
    <source>
        <dbReference type="ARBA" id="ARBA00006420"/>
    </source>
</evidence>
<dbReference type="Gene3D" id="3.30.300.130">
    <property type="entry name" value="Fe-S cluster assembly (FSCA)"/>
    <property type="match status" value="1"/>
</dbReference>
<accession>E8LJ60</accession>
<dbReference type="InterPro" id="IPR007419">
    <property type="entry name" value="BFD-like_2Fe2S-bd_dom"/>
</dbReference>
<dbReference type="InterPro" id="IPR016217">
    <property type="entry name" value="N_fixation_NifU"/>
</dbReference>
<evidence type="ECO:0000313" key="14">
    <source>
        <dbReference type="EMBL" id="EFY07437.1"/>
    </source>
</evidence>
<evidence type="ECO:0000259" key="13">
    <source>
        <dbReference type="Pfam" id="PF04324"/>
    </source>
</evidence>
<evidence type="ECO:0000256" key="3">
    <source>
        <dbReference type="ARBA" id="ARBA00022714"/>
    </source>
</evidence>
<reference evidence="14 15" key="1">
    <citation type="submission" date="2011-01" db="EMBL/GenBank/DDBJ databases">
        <authorList>
            <person name="Weinstock G."/>
            <person name="Sodergren E."/>
            <person name="Clifton S."/>
            <person name="Fulton L."/>
            <person name="Fulton B."/>
            <person name="Courtney L."/>
            <person name="Fronick C."/>
            <person name="Harrison M."/>
            <person name="Strong C."/>
            <person name="Farmer C."/>
            <person name="Delahaunty K."/>
            <person name="Markovic C."/>
            <person name="Hall O."/>
            <person name="Minx P."/>
            <person name="Tomlinson C."/>
            <person name="Mitreva M."/>
            <person name="Hou S."/>
            <person name="Chen J."/>
            <person name="Wollam A."/>
            <person name="Pepin K.H."/>
            <person name="Johnson M."/>
            <person name="Bhonagiri V."/>
            <person name="Zhang X."/>
            <person name="Suruliraj S."/>
            <person name="Warren W."/>
            <person name="Chinwalla A."/>
            <person name="Mardis E.R."/>
            <person name="Wilson R.K."/>
        </authorList>
    </citation>
    <scope>NUCLEOTIDE SEQUENCE [LARGE SCALE GENOMIC DNA]</scope>
    <source>
        <strain evidence="15">DSM 22608 / JCM 16073 / KCTC 15190 / YIT 12066</strain>
    </source>
</reference>
<feature type="domain" description="NIF system FeS cluster assembly NifU N-terminal" evidence="12">
    <location>
        <begin position="25"/>
        <end position="147"/>
    </location>
</feature>
<dbReference type="STRING" id="762983.HMPREF9444_00734"/>
<comment type="similarity">
    <text evidence="1 9">Belongs to the NifU family.</text>
</comment>
<dbReference type="InterPro" id="IPR010238">
    <property type="entry name" value="NIF_FeS_clus_asmbl_NifU"/>
</dbReference>
<evidence type="ECO:0000256" key="7">
    <source>
        <dbReference type="ARBA" id="ARBA00023231"/>
    </source>
</evidence>
<dbReference type="CDD" id="cd06664">
    <property type="entry name" value="IscU_like"/>
    <property type="match status" value="1"/>
</dbReference>
<dbReference type="Gene3D" id="3.90.1010.10">
    <property type="match status" value="1"/>
</dbReference>
<keyword evidence="5 10" id="KW-0408">Iron</keyword>
<organism evidence="14 15">
    <name type="scientific">Succinatimonas hippei (strain DSM 22608 / JCM 16073 / KCTC 15190 / YIT 12066)</name>
    <dbReference type="NCBI Taxonomy" id="762983"/>
    <lineage>
        <taxon>Bacteria</taxon>
        <taxon>Pseudomonadati</taxon>
        <taxon>Pseudomonadota</taxon>
        <taxon>Gammaproteobacteria</taxon>
        <taxon>Aeromonadales</taxon>
        <taxon>Succinivibrionaceae</taxon>
        <taxon>Succinatimonas</taxon>
    </lineage>
</organism>
<dbReference type="AlphaFoldDB" id="E8LJ60"/>
<gene>
    <name evidence="14" type="primary">nifU</name>
    <name evidence="14" type="ORF">HMPREF9444_00734</name>
</gene>
<evidence type="ECO:0000256" key="4">
    <source>
        <dbReference type="ARBA" id="ARBA00022723"/>
    </source>
</evidence>